<dbReference type="EMBL" id="AMQN01013377">
    <property type="status" value="NOT_ANNOTATED_CDS"/>
    <property type="molecule type" value="Genomic_DNA"/>
</dbReference>
<dbReference type="EnsemblMetazoa" id="CapteT209509">
    <property type="protein sequence ID" value="CapteP209509"/>
    <property type="gene ID" value="CapteG209509"/>
</dbReference>
<protein>
    <submittedName>
        <fullName evidence="1 2">Uncharacterized protein</fullName>
    </submittedName>
</protein>
<evidence type="ECO:0000313" key="3">
    <source>
        <dbReference type="Proteomes" id="UP000014760"/>
    </source>
</evidence>
<keyword evidence="3" id="KW-1185">Reference proteome</keyword>
<proteinExistence type="predicted"/>
<organism evidence="1">
    <name type="scientific">Capitella teleta</name>
    <name type="common">Polychaete worm</name>
    <dbReference type="NCBI Taxonomy" id="283909"/>
    <lineage>
        <taxon>Eukaryota</taxon>
        <taxon>Metazoa</taxon>
        <taxon>Spiralia</taxon>
        <taxon>Lophotrochozoa</taxon>
        <taxon>Annelida</taxon>
        <taxon>Polychaeta</taxon>
        <taxon>Sedentaria</taxon>
        <taxon>Scolecida</taxon>
        <taxon>Capitellidae</taxon>
        <taxon>Capitella</taxon>
    </lineage>
</organism>
<dbReference type="OrthoDB" id="2405788at2759"/>
<accession>R7TEY9</accession>
<dbReference type="EMBL" id="KB310177">
    <property type="protein sequence ID" value="ELT92299.1"/>
    <property type="molecule type" value="Genomic_DNA"/>
</dbReference>
<gene>
    <name evidence="1" type="ORF">CAPTEDRAFT_209509</name>
</gene>
<dbReference type="HOGENOM" id="CLU_1462679_0_0_1"/>
<sequence length="185" mass="21245">MDSLIRDYQARKASESIVNLDTRVPHLVIFPKDKWVEHLKESKDEFDVDGAYAVFLTWNVEIAEGRRPYLANLASIKDGELNCVAQRVIDHYKGVLRGQGLTPARRMNIQEWEVKVRETGATVADVTQLESMLCRAIILRDIAGEDIIYNSGKYQKRGNRKYGKVDLFVHNGHAWSKDLKFPQTR</sequence>
<dbReference type="AlphaFoldDB" id="R7TEY9"/>
<reference evidence="1 3" key="2">
    <citation type="journal article" date="2013" name="Nature">
        <title>Insights into bilaterian evolution from three spiralian genomes.</title>
        <authorList>
            <person name="Simakov O."/>
            <person name="Marletaz F."/>
            <person name="Cho S.J."/>
            <person name="Edsinger-Gonzales E."/>
            <person name="Havlak P."/>
            <person name="Hellsten U."/>
            <person name="Kuo D.H."/>
            <person name="Larsson T."/>
            <person name="Lv J."/>
            <person name="Arendt D."/>
            <person name="Savage R."/>
            <person name="Osoegawa K."/>
            <person name="de Jong P."/>
            <person name="Grimwood J."/>
            <person name="Chapman J.A."/>
            <person name="Shapiro H."/>
            <person name="Aerts A."/>
            <person name="Otillar R.P."/>
            <person name="Terry A.Y."/>
            <person name="Boore J.L."/>
            <person name="Grigoriev I.V."/>
            <person name="Lindberg D.R."/>
            <person name="Seaver E.C."/>
            <person name="Weisblat D.A."/>
            <person name="Putnam N.H."/>
            <person name="Rokhsar D.S."/>
        </authorList>
    </citation>
    <scope>NUCLEOTIDE SEQUENCE</scope>
    <source>
        <strain evidence="1 3">I ESC-2004</strain>
    </source>
</reference>
<evidence type="ECO:0000313" key="1">
    <source>
        <dbReference type="EMBL" id="ELT92299.1"/>
    </source>
</evidence>
<evidence type="ECO:0000313" key="2">
    <source>
        <dbReference type="EnsemblMetazoa" id="CapteP209509"/>
    </source>
</evidence>
<name>R7TEY9_CAPTE</name>
<dbReference type="Proteomes" id="UP000014760">
    <property type="component" value="Unassembled WGS sequence"/>
</dbReference>
<reference evidence="3" key="1">
    <citation type="submission" date="2012-12" db="EMBL/GenBank/DDBJ databases">
        <authorList>
            <person name="Hellsten U."/>
            <person name="Grimwood J."/>
            <person name="Chapman J.A."/>
            <person name="Shapiro H."/>
            <person name="Aerts A."/>
            <person name="Otillar R.P."/>
            <person name="Terry A.Y."/>
            <person name="Boore J.L."/>
            <person name="Simakov O."/>
            <person name="Marletaz F."/>
            <person name="Cho S.-J."/>
            <person name="Edsinger-Gonzales E."/>
            <person name="Havlak P."/>
            <person name="Kuo D.-H."/>
            <person name="Larsson T."/>
            <person name="Lv J."/>
            <person name="Arendt D."/>
            <person name="Savage R."/>
            <person name="Osoegawa K."/>
            <person name="de Jong P."/>
            <person name="Lindberg D.R."/>
            <person name="Seaver E.C."/>
            <person name="Weisblat D.A."/>
            <person name="Putnam N.H."/>
            <person name="Grigoriev I.V."/>
            <person name="Rokhsar D.S."/>
        </authorList>
    </citation>
    <scope>NUCLEOTIDE SEQUENCE</scope>
    <source>
        <strain evidence="3">I ESC-2004</strain>
    </source>
</reference>
<reference evidence="2" key="3">
    <citation type="submission" date="2015-06" db="UniProtKB">
        <authorList>
            <consortium name="EnsemblMetazoa"/>
        </authorList>
    </citation>
    <scope>IDENTIFICATION</scope>
</reference>